<comment type="caution">
    <text evidence="2">The sequence shown here is derived from an EMBL/GenBank/DDBJ whole genome shotgun (WGS) entry which is preliminary data.</text>
</comment>
<evidence type="ECO:0000313" key="3">
    <source>
        <dbReference type="Proteomes" id="UP000293045"/>
    </source>
</evidence>
<feature type="compositionally biased region" description="Basic and acidic residues" evidence="1">
    <location>
        <begin position="1"/>
        <end position="10"/>
    </location>
</feature>
<gene>
    <name evidence="2" type="ORF">CWI39_1173p0010</name>
</gene>
<organism evidence="2 3">
    <name type="scientific">Hamiltosporidium magnivora</name>
    <dbReference type="NCBI Taxonomy" id="148818"/>
    <lineage>
        <taxon>Eukaryota</taxon>
        <taxon>Fungi</taxon>
        <taxon>Fungi incertae sedis</taxon>
        <taxon>Microsporidia</taxon>
        <taxon>Dubosqiidae</taxon>
        <taxon>Hamiltosporidium</taxon>
    </lineage>
</organism>
<dbReference type="EMBL" id="PIXR01001173">
    <property type="protein sequence ID" value="TBU02367.1"/>
    <property type="molecule type" value="Genomic_DNA"/>
</dbReference>
<evidence type="ECO:0000313" key="2">
    <source>
        <dbReference type="EMBL" id="TBU02367.1"/>
    </source>
</evidence>
<dbReference type="VEuPathDB" id="MicrosporidiaDB:CWI36_0468p0010"/>
<name>A0A4Q9L4C4_9MICR</name>
<feature type="compositionally biased region" description="Polar residues" evidence="1">
    <location>
        <begin position="97"/>
        <end position="113"/>
    </location>
</feature>
<feature type="region of interest" description="Disordered" evidence="1">
    <location>
        <begin position="97"/>
        <end position="124"/>
    </location>
</feature>
<feature type="compositionally biased region" description="Polar residues" evidence="1">
    <location>
        <begin position="51"/>
        <end position="67"/>
    </location>
</feature>
<proteinExistence type="predicted"/>
<feature type="compositionally biased region" description="Basic and acidic residues" evidence="1">
    <location>
        <begin position="22"/>
        <end position="50"/>
    </location>
</feature>
<sequence>MSHNNSKDSWSDYNFKSSENNAEIKPEKRKISETIDKNIFEQKQSDKGDNNDWSTGATYSSWDVNKSSSKDTEKEANTCNDWSVDAQLINEKISEYSQQEGTSTGWNTDQGWSTNQNTDWNTNQNTDWNTNQNTDWHTNQPTDWNTNQATGWNTDEKNEYQNTEQSWDINHNISMHVNPSNEWAIHSTKTLLGVRKYKLDIKSIYDGEKLLTEGKKKNE</sequence>
<dbReference type="VEuPathDB" id="MicrosporidiaDB:CWI39_1173p0010"/>
<reference evidence="2 3" key="1">
    <citation type="submission" date="2017-12" db="EMBL/GenBank/DDBJ databases">
        <authorList>
            <person name="Pombert J.-F."/>
            <person name="Haag K.L."/>
            <person name="Ebert D."/>
        </authorList>
    </citation>
    <scope>NUCLEOTIDE SEQUENCE [LARGE SCALE GENOMIC DNA]</scope>
    <source>
        <strain evidence="2">IL-BN-2</strain>
    </source>
</reference>
<protein>
    <submittedName>
        <fullName evidence="2">Uncharacterized protein</fullName>
    </submittedName>
</protein>
<dbReference type="AlphaFoldDB" id="A0A4Q9L4C4"/>
<feature type="compositionally biased region" description="Low complexity" evidence="1">
    <location>
        <begin position="114"/>
        <end position="124"/>
    </location>
</feature>
<evidence type="ECO:0000256" key="1">
    <source>
        <dbReference type="SAM" id="MobiDB-lite"/>
    </source>
</evidence>
<feature type="region of interest" description="Disordered" evidence="1">
    <location>
        <begin position="1"/>
        <end position="78"/>
    </location>
</feature>
<feature type="compositionally biased region" description="Polar residues" evidence="1">
    <location>
        <begin position="11"/>
        <end position="21"/>
    </location>
</feature>
<accession>A0A4Q9L4C4</accession>
<dbReference type="Proteomes" id="UP000293045">
    <property type="component" value="Unassembled WGS sequence"/>
</dbReference>